<proteinExistence type="predicted"/>
<dbReference type="RefSeq" id="WP_197165830.1">
    <property type="nucleotide sequence ID" value="NZ_JADZGI010000003.1"/>
</dbReference>
<dbReference type="InterPro" id="IPR003779">
    <property type="entry name" value="CMD-like"/>
</dbReference>
<dbReference type="InterPro" id="IPR029032">
    <property type="entry name" value="AhpD-like"/>
</dbReference>
<accession>A0A931MLU7</accession>
<evidence type="ECO:0000313" key="3">
    <source>
        <dbReference type="EMBL" id="MBH0114442.1"/>
    </source>
</evidence>
<dbReference type="Gene3D" id="1.20.1290.10">
    <property type="entry name" value="AhpD-like"/>
    <property type="match status" value="1"/>
</dbReference>
<protein>
    <submittedName>
        <fullName evidence="3">Carboxymuconolactone decarboxylase family protein</fullName>
    </submittedName>
</protein>
<keyword evidence="4" id="KW-1185">Reference proteome</keyword>
<organism evidence="3 4">
    <name type="scientific">Novosphingobium aureum</name>
    <dbReference type="NCBI Taxonomy" id="2792964"/>
    <lineage>
        <taxon>Bacteria</taxon>
        <taxon>Pseudomonadati</taxon>
        <taxon>Pseudomonadota</taxon>
        <taxon>Alphaproteobacteria</taxon>
        <taxon>Sphingomonadales</taxon>
        <taxon>Sphingomonadaceae</taxon>
        <taxon>Novosphingobium</taxon>
    </lineage>
</organism>
<feature type="region of interest" description="Disordered" evidence="1">
    <location>
        <begin position="194"/>
        <end position="218"/>
    </location>
</feature>
<gene>
    <name evidence="3" type="ORF">I5E68_15965</name>
</gene>
<feature type="domain" description="Carboxymuconolactone decarboxylase-like" evidence="2">
    <location>
        <begin position="61"/>
        <end position="130"/>
    </location>
</feature>
<dbReference type="Pfam" id="PF02627">
    <property type="entry name" value="CMD"/>
    <property type="match status" value="1"/>
</dbReference>
<comment type="caution">
    <text evidence="3">The sequence shown here is derived from an EMBL/GenBank/DDBJ whole genome shotgun (WGS) entry which is preliminary data.</text>
</comment>
<reference evidence="3" key="1">
    <citation type="submission" date="2020-11" db="EMBL/GenBank/DDBJ databases">
        <title>Novosphingobium aureum sp. nov., a marine bacterium isolated from sediment of a salt flat.</title>
        <authorList>
            <person name="Yoo Y."/>
            <person name="Kim J.-J."/>
        </authorList>
    </citation>
    <scope>NUCLEOTIDE SEQUENCE</scope>
    <source>
        <strain evidence="3">YJ-S2-02</strain>
    </source>
</reference>
<dbReference type="SUPFAM" id="SSF69118">
    <property type="entry name" value="AhpD-like"/>
    <property type="match status" value="1"/>
</dbReference>
<name>A0A931MLU7_9SPHN</name>
<evidence type="ECO:0000259" key="2">
    <source>
        <dbReference type="Pfam" id="PF02627"/>
    </source>
</evidence>
<dbReference type="PANTHER" id="PTHR34846:SF11">
    <property type="entry name" value="4-CARBOXYMUCONOLACTONE DECARBOXYLASE FAMILY PROTEIN (AFU_ORTHOLOGUE AFUA_6G11590)"/>
    <property type="match status" value="1"/>
</dbReference>
<dbReference type="Proteomes" id="UP000617634">
    <property type="component" value="Unassembled WGS sequence"/>
</dbReference>
<feature type="compositionally biased region" description="Basic and acidic residues" evidence="1">
    <location>
        <begin position="205"/>
        <end position="218"/>
    </location>
</feature>
<dbReference type="GO" id="GO:0051920">
    <property type="term" value="F:peroxiredoxin activity"/>
    <property type="evidence" value="ECO:0007669"/>
    <property type="project" value="InterPro"/>
</dbReference>
<dbReference type="PANTHER" id="PTHR34846">
    <property type="entry name" value="4-CARBOXYMUCONOLACTONE DECARBOXYLASE FAMILY PROTEIN (AFU_ORTHOLOGUE AFUA_6G11590)"/>
    <property type="match status" value="1"/>
</dbReference>
<evidence type="ECO:0000256" key="1">
    <source>
        <dbReference type="SAM" id="MobiDB-lite"/>
    </source>
</evidence>
<dbReference type="AlphaFoldDB" id="A0A931MLU7"/>
<sequence>MTRTPRRIPNLPRDEWSDDAREVFAFWGEPNAREEGSRTNIMMVLANHPAMATPYNHWSKHLLMTNSLSTRALELLILRVAWRVKSEYEWHNHVGYGLNAGLSLEDIAAIRDYPADAARWDDADRLVLAAVDELIDDNVLSDATWQGLAVHYDRRQMMDLVMSIGHYVMTSWAISSFGVPIEGDVDPIGFDLKSASGEGPSRTYKPGEVDDWAARNRS</sequence>
<evidence type="ECO:0000313" key="4">
    <source>
        <dbReference type="Proteomes" id="UP000617634"/>
    </source>
</evidence>
<dbReference type="EMBL" id="JADZGI010000003">
    <property type="protein sequence ID" value="MBH0114442.1"/>
    <property type="molecule type" value="Genomic_DNA"/>
</dbReference>